<reference evidence="1" key="1">
    <citation type="journal article" date="2020" name="Stud. Mycol.">
        <title>101 Dothideomycetes genomes: a test case for predicting lifestyles and emergence of pathogens.</title>
        <authorList>
            <person name="Haridas S."/>
            <person name="Albert R."/>
            <person name="Binder M."/>
            <person name="Bloem J."/>
            <person name="Labutti K."/>
            <person name="Salamov A."/>
            <person name="Andreopoulos B."/>
            <person name="Baker S."/>
            <person name="Barry K."/>
            <person name="Bills G."/>
            <person name="Bluhm B."/>
            <person name="Cannon C."/>
            <person name="Castanera R."/>
            <person name="Culley D."/>
            <person name="Daum C."/>
            <person name="Ezra D."/>
            <person name="Gonzalez J."/>
            <person name="Henrissat B."/>
            <person name="Kuo A."/>
            <person name="Liang C."/>
            <person name="Lipzen A."/>
            <person name="Lutzoni F."/>
            <person name="Magnuson J."/>
            <person name="Mondo S."/>
            <person name="Nolan M."/>
            <person name="Ohm R."/>
            <person name="Pangilinan J."/>
            <person name="Park H.-J."/>
            <person name="Ramirez L."/>
            <person name="Alfaro M."/>
            <person name="Sun H."/>
            <person name="Tritt A."/>
            <person name="Yoshinaga Y."/>
            <person name="Zwiers L.-H."/>
            <person name="Turgeon B."/>
            <person name="Goodwin S."/>
            <person name="Spatafora J."/>
            <person name="Crous P."/>
            <person name="Grigoriev I."/>
        </authorList>
    </citation>
    <scope>NUCLEOTIDE SEQUENCE</scope>
    <source>
        <strain evidence="1">ATCC 74209</strain>
    </source>
</reference>
<evidence type="ECO:0000313" key="1">
    <source>
        <dbReference type="EMBL" id="KAF2198406.1"/>
    </source>
</evidence>
<gene>
    <name evidence="1" type="ORF">GQ43DRAFT_443371</name>
</gene>
<protein>
    <submittedName>
        <fullName evidence="1">Uncharacterized protein</fullName>
    </submittedName>
</protein>
<evidence type="ECO:0000313" key="2">
    <source>
        <dbReference type="Proteomes" id="UP000799536"/>
    </source>
</evidence>
<dbReference type="Proteomes" id="UP000799536">
    <property type="component" value="Unassembled WGS sequence"/>
</dbReference>
<accession>A0A9P4JFF3</accession>
<keyword evidence="2" id="KW-1185">Reference proteome</keyword>
<comment type="caution">
    <text evidence="1">The sequence shown here is derived from an EMBL/GenBank/DDBJ whole genome shotgun (WGS) entry which is preliminary data.</text>
</comment>
<name>A0A9P4JFF3_9PLEO</name>
<dbReference type="AlphaFoldDB" id="A0A9P4JFF3"/>
<proteinExistence type="predicted"/>
<organism evidence="1 2">
    <name type="scientific">Delitschia confertaspora ATCC 74209</name>
    <dbReference type="NCBI Taxonomy" id="1513339"/>
    <lineage>
        <taxon>Eukaryota</taxon>
        <taxon>Fungi</taxon>
        <taxon>Dikarya</taxon>
        <taxon>Ascomycota</taxon>
        <taxon>Pezizomycotina</taxon>
        <taxon>Dothideomycetes</taxon>
        <taxon>Pleosporomycetidae</taxon>
        <taxon>Pleosporales</taxon>
        <taxon>Delitschiaceae</taxon>
        <taxon>Delitschia</taxon>
    </lineage>
</organism>
<sequence length="87" mass="9531">MTSPQVSRMRFISDTSLSAHLSRRPCGSGEMYAQPPASIDISEGAGHKVSVGMAIYMVSIEFTLLIIRISAIDRVHLLRDVGLRSIE</sequence>
<dbReference type="EMBL" id="ML994146">
    <property type="protein sequence ID" value="KAF2198406.1"/>
    <property type="molecule type" value="Genomic_DNA"/>
</dbReference>